<reference evidence="2" key="1">
    <citation type="submission" date="2023-01" db="EMBL/GenBank/DDBJ databases">
        <title>The diversity of Class Acidimicrobiia in South China Sea sediment environments and the proposal of Iamia marina sp. nov., a novel species of the genus Iamia.</title>
        <authorList>
            <person name="He Y."/>
            <person name="Tian X."/>
        </authorList>
    </citation>
    <scope>NUCLEOTIDE SEQUENCE</scope>
    <source>
        <strain evidence="2">DSM 19957</strain>
    </source>
</reference>
<keyword evidence="3" id="KW-1185">Reference proteome</keyword>
<dbReference type="PANTHER" id="PTHR43244:SF2">
    <property type="entry name" value="CONSERVED HYPOTHETICAL ALANINE AND PROLINE-RICH PROTEIN"/>
    <property type="match status" value="1"/>
</dbReference>
<dbReference type="Proteomes" id="UP001216390">
    <property type="component" value="Chromosome"/>
</dbReference>
<dbReference type="RefSeq" id="WP_272735824.1">
    <property type="nucleotide sequence ID" value="NZ_CP116942.1"/>
</dbReference>
<dbReference type="AlphaFoldDB" id="A0AAE9Y678"/>
<dbReference type="KEGG" id="ima:PO878_17515"/>
<evidence type="ECO:0000313" key="3">
    <source>
        <dbReference type="Proteomes" id="UP001216390"/>
    </source>
</evidence>
<dbReference type="InterPro" id="IPR036661">
    <property type="entry name" value="Luciferase-like_sf"/>
</dbReference>
<dbReference type="SUPFAM" id="SSF51679">
    <property type="entry name" value="Bacterial luciferase-like"/>
    <property type="match status" value="1"/>
</dbReference>
<feature type="domain" description="Luciferase-like" evidence="1">
    <location>
        <begin position="7"/>
        <end position="309"/>
    </location>
</feature>
<dbReference type="NCBIfam" id="TIGR03617">
    <property type="entry name" value="F420_MSMEG_2256"/>
    <property type="match status" value="1"/>
</dbReference>
<keyword evidence="2" id="KW-0560">Oxidoreductase</keyword>
<dbReference type="Pfam" id="PF00296">
    <property type="entry name" value="Bac_luciferase"/>
    <property type="match status" value="1"/>
</dbReference>
<dbReference type="InterPro" id="IPR050564">
    <property type="entry name" value="F420-G6PD/mer"/>
</dbReference>
<gene>
    <name evidence="2" type="ORF">PO878_17515</name>
</gene>
<evidence type="ECO:0000313" key="2">
    <source>
        <dbReference type="EMBL" id="WCO66301.1"/>
    </source>
</evidence>
<accession>A0AAE9Y678</accession>
<dbReference type="InterPro" id="IPR019919">
    <property type="entry name" value="Lucif-like_OxRdtase_MSMEG_2256"/>
</dbReference>
<dbReference type="Gene3D" id="3.20.20.30">
    <property type="entry name" value="Luciferase-like domain"/>
    <property type="match status" value="1"/>
</dbReference>
<evidence type="ECO:0000259" key="1">
    <source>
        <dbReference type="Pfam" id="PF00296"/>
    </source>
</evidence>
<proteinExistence type="predicted"/>
<name>A0AAE9Y678_9ACTN</name>
<dbReference type="EMBL" id="CP116942">
    <property type="protein sequence ID" value="WCO66301.1"/>
    <property type="molecule type" value="Genomic_DNA"/>
</dbReference>
<organism evidence="2 3">
    <name type="scientific">Iamia majanohamensis</name>
    <dbReference type="NCBI Taxonomy" id="467976"/>
    <lineage>
        <taxon>Bacteria</taxon>
        <taxon>Bacillati</taxon>
        <taxon>Actinomycetota</taxon>
        <taxon>Acidimicrobiia</taxon>
        <taxon>Acidimicrobiales</taxon>
        <taxon>Iamiaceae</taxon>
        <taxon>Iamia</taxon>
    </lineage>
</organism>
<dbReference type="CDD" id="cd01097">
    <property type="entry name" value="Tetrahydromethanopterin_reductase"/>
    <property type="match status" value="1"/>
</dbReference>
<dbReference type="EC" id="1.-.-.-" evidence="2"/>
<dbReference type="GO" id="GO:0016705">
    <property type="term" value="F:oxidoreductase activity, acting on paired donors, with incorporation or reduction of molecular oxygen"/>
    <property type="evidence" value="ECO:0007669"/>
    <property type="project" value="InterPro"/>
</dbReference>
<dbReference type="PANTHER" id="PTHR43244">
    <property type="match status" value="1"/>
</dbReference>
<sequence>MKLDLMTGGLGLREVQALASAAEASGHDGLVITEAGRTAYLSCAAAALAADIDLLTGIAVAFPRSPMVTASTAWELADVSGGRFRLGLGTQVRAHIERRYNADFDHPGPRLEDYVRAIRACFAAFRGDERLDHHGEFYDLTLLPPMWSPGPIDHPDPPIDIAAVNPWMLRLAGRVADGVHVHPLNTSTYMRETVVPNLAAGAEGAGRPVRDLQVIVPAFIVVGDDDAEKQPWRDMARMQVAFYGSTPNYAFIFEQLGRDDVSPQLRTHQKAGDLARMSAVIDDDLLREFIVEATWSTAADAIAERYAGVATRVVNYFGATAWTRDPSNIEAWGAVTEALRSRATDPQRPETATP</sequence>
<protein>
    <submittedName>
        <fullName evidence="2">TIGR03617 family F420-dependent LLM class oxidoreductase</fullName>
        <ecNumber evidence="2">1.-.-.-</ecNumber>
    </submittedName>
</protein>
<dbReference type="InterPro" id="IPR011251">
    <property type="entry name" value="Luciferase-like_dom"/>
</dbReference>